<dbReference type="EMBL" id="LAZR01040752">
    <property type="protein sequence ID" value="KKL13707.1"/>
    <property type="molecule type" value="Genomic_DNA"/>
</dbReference>
<name>A0A0F9BIU8_9ZZZZ</name>
<feature type="non-terminal residue" evidence="2">
    <location>
        <position position="44"/>
    </location>
</feature>
<evidence type="ECO:0000313" key="2">
    <source>
        <dbReference type="EMBL" id="KKL13707.1"/>
    </source>
</evidence>
<sequence length="44" mass="4850">MSDTFERYAGRVTITDGAWGTQLQGRGLPGDHCPDSWNLEDPQA</sequence>
<dbReference type="SUPFAM" id="SSF82282">
    <property type="entry name" value="Homocysteine S-methyltransferase"/>
    <property type="match status" value="1"/>
</dbReference>
<accession>A0A0F9BIU8</accession>
<dbReference type="Gene3D" id="3.20.20.330">
    <property type="entry name" value="Homocysteine-binding-like domain"/>
    <property type="match status" value="1"/>
</dbReference>
<dbReference type="AlphaFoldDB" id="A0A0F9BIU8"/>
<protein>
    <recommendedName>
        <fullName evidence="3">Hcy-binding domain-containing protein</fullName>
    </recommendedName>
</protein>
<organism evidence="2">
    <name type="scientific">marine sediment metagenome</name>
    <dbReference type="NCBI Taxonomy" id="412755"/>
    <lineage>
        <taxon>unclassified sequences</taxon>
        <taxon>metagenomes</taxon>
        <taxon>ecological metagenomes</taxon>
    </lineage>
</organism>
<reference evidence="2" key="1">
    <citation type="journal article" date="2015" name="Nature">
        <title>Complex archaea that bridge the gap between prokaryotes and eukaryotes.</title>
        <authorList>
            <person name="Spang A."/>
            <person name="Saw J.H."/>
            <person name="Jorgensen S.L."/>
            <person name="Zaremba-Niedzwiedzka K."/>
            <person name="Martijn J."/>
            <person name="Lind A.E."/>
            <person name="van Eijk R."/>
            <person name="Schleper C."/>
            <person name="Guy L."/>
            <person name="Ettema T.J."/>
        </authorList>
    </citation>
    <scope>NUCLEOTIDE SEQUENCE</scope>
</reference>
<proteinExistence type="predicted"/>
<comment type="caution">
    <text evidence="2">The sequence shown here is derived from an EMBL/GenBank/DDBJ whole genome shotgun (WGS) entry which is preliminary data.</text>
</comment>
<gene>
    <name evidence="2" type="ORF">LCGC14_2523050</name>
</gene>
<feature type="region of interest" description="Disordered" evidence="1">
    <location>
        <begin position="20"/>
        <end position="44"/>
    </location>
</feature>
<evidence type="ECO:0008006" key="3">
    <source>
        <dbReference type="Google" id="ProtNLM"/>
    </source>
</evidence>
<dbReference type="InterPro" id="IPR036589">
    <property type="entry name" value="HCY_dom_sf"/>
</dbReference>
<evidence type="ECO:0000256" key="1">
    <source>
        <dbReference type="SAM" id="MobiDB-lite"/>
    </source>
</evidence>